<evidence type="ECO:0000313" key="2">
    <source>
        <dbReference type="EMBL" id="MBA8807637.1"/>
    </source>
</evidence>
<gene>
    <name evidence="2" type="ORF">FHX71_001579</name>
</gene>
<protein>
    <submittedName>
        <fullName evidence="2">Uncharacterized protein</fullName>
    </submittedName>
</protein>
<proteinExistence type="predicted"/>
<evidence type="ECO:0000256" key="1">
    <source>
        <dbReference type="SAM" id="MobiDB-lite"/>
    </source>
</evidence>
<accession>A0A7W3J7C2</accession>
<organism evidence="2 3">
    <name type="scientific">Promicromonospora sukumoe</name>
    <dbReference type="NCBI Taxonomy" id="88382"/>
    <lineage>
        <taxon>Bacteria</taxon>
        <taxon>Bacillati</taxon>
        <taxon>Actinomycetota</taxon>
        <taxon>Actinomycetes</taxon>
        <taxon>Micrococcales</taxon>
        <taxon>Promicromonosporaceae</taxon>
        <taxon>Promicromonospora</taxon>
    </lineage>
</organism>
<dbReference type="RefSeq" id="WP_182615177.1">
    <property type="nucleotide sequence ID" value="NZ_BAAATF010000007.1"/>
</dbReference>
<keyword evidence="3" id="KW-1185">Reference proteome</keyword>
<reference evidence="2 3" key="1">
    <citation type="submission" date="2020-07" db="EMBL/GenBank/DDBJ databases">
        <title>Sequencing the genomes of 1000 actinobacteria strains.</title>
        <authorList>
            <person name="Klenk H.-P."/>
        </authorList>
    </citation>
    <scope>NUCLEOTIDE SEQUENCE [LARGE SCALE GENOMIC DNA]</scope>
    <source>
        <strain evidence="2 3">DSM 44121</strain>
    </source>
</reference>
<dbReference type="AlphaFoldDB" id="A0A7W3J7C2"/>
<feature type="region of interest" description="Disordered" evidence="1">
    <location>
        <begin position="85"/>
        <end position="110"/>
    </location>
</feature>
<evidence type="ECO:0000313" key="3">
    <source>
        <dbReference type="Proteomes" id="UP000540568"/>
    </source>
</evidence>
<dbReference type="InterPro" id="IPR025680">
    <property type="entry name" value="DddI"/>
</dbReference>
<dbReference type="Proteomes" id="UP000540568">
    <property type="component" value="Unassembled WGS sequence"/>
</dbReference>
<sequence length="144" mass="16021">MRSYVMSWGTRAYGRVKVPFDTVEGFHCGLDLATADAEISARVFEVDIWDTQTRLDHPFMMQVLVGHATRTRILLHEEAGSRYAVGDLPTSTDAPLTYERPTGTNTAETETTTVPVSQARGILTEYVRTGEPPTQVTWAVQTED</sequence>
<dbReference type="Pfam" id="PF14430">
    <property type="entry name" value="Imm1"/>
    <property type="match status" value="1"/>
</dbReference>
<comment type="caution">
    <text evidence="2">The sequence shown here is derived from an EMBL/GenBank/DDBJ whole genome shotgun (WGS) entry which is preliminary data.</text>
</comment>
<name>A0A7W3J7C2_9MICO</name>
<dbReference type="EMBL" id="JACGWV010000001">
    <property type="protein sequence ID" value="MBA8807637.1"/>
    <property type="molecule type" value="Genomic_DNA"/>
</dbReference>